<dbReference type="PROSITE" id="PS51340">
    <property type="entry name" value="MOSC"/>
    <property type="match status" value="1"/>
</dbReference>
<sequence>MPKLDRVSIYPIKSLDGLVVSQAEVLSSGALRGDREFAIVDAQGNFVNAKRNPSVHLLRARFDLVQRFVYLNHQNSDCPEVCFHLDERREAIAAWLSEFFGMTVQIVQNLEMGFPDDPKSPGPTVVSTASLQAVADWFPELTLDQTRLRFRTNLEFGDVPAFWEDRLFSTEGNVVKFQIGNVRIHGINPCQRCPVPTRDPLTGEVYANFQKIFVSQRRETLPTEVERSRFNHFYRLTVNTQIPASEAGKILRVGDAIEIL</sequence>
<dbReference type="InterPro" id="IPR005303">
    <property type="entry name" value="MOCOS_middle"/>
</dbReference>
<dbReference type="EMBL" id="JAZBJZ010000033">
    <property type="protein sequence ID" value="MEE3717119.1"/>
    <property type="molecule type" value="Genomic_DNA"/>
</dbReference>
<dbReference type="AlphaFoldDB" id="A0AAW9PZU2"/>
<gene>
    <name evidence="2" type="ORF">V2H45_10215</name>
</gene>
<dbReference type="Pfam" id="PF03473">
    <property type="entry name" value="MOSC"/>
    <property type="match status" value="1"/>
</dbReference>
<feature type="domain" description="MOSC" evidence="1">
    <location>
        <begin position="89"/>
        <end position="260"/>
    </location>
</feature>
<evidence type="ECO:0000313" key="2">
    <source>
        <dbReference type="EMBL" id="MEE3717119.1"/>
    </source>
</evidence>
<reference evidence="2" key="1">
    <citation type="submission" date="2024-01" db="EMBL/GenBank/DDBJ databases">
        <title>Bank of Algae and Cyanobacteria of the Azores (BACA) strain genomes.</title>
        <authorList>
            <person name="Luz R."/>
            <person name="Cordeiro R."/>
            <person name="Fonseca A."/>
            <person name="Goncalves V."/>
        </authorList>
    </citation>
    <scope>NUCLEOTIDE SEQUENCE</scope>
    <source>
        <strain evidence="2">BACA0141</strain>
    </source>
</reference>
<name>A0AAW9PZU2_9CYAN</name>
<dbReference type="GO" id="GO:0003824">
    <property type="term" value="F:catalytic activity"/>
    <property type="evidence" value="ECO:0007669"/>
    <property type="project" value="InterPro"/>
</dbReference>
<accession>A0AAW9PZU2</accession>
<dbReference type="Pfam" id="PF03476">
    <property type="entry name" value="MOSC_N"/>
    <property type="match status" value="1"/>
</dbReference>
<comment type="caution">
    <text evidence="2">The sequence shown here is derived from an EMBL/GenBank/DDBJ whole genome shotgun (WGS) entry which is preliminary data.</text>
</comment>
<dbReference type="GO" id="GO:0030151">
    <property type="term" value="F:molybdenum ion binding"/>
    <property type="evidence" value="ECO:0007669"/>
    <property type="project" value="InterPro"/>
</dbReference>
<dbReference type="GO" id="GO:0030170">
    <property type="term" value="F:pyridoxal phosphate binding"/>
    <property type="evidence" value="ECO:0007669"/>
    <property type="project" value="InterPro"/>
</dbReference>
<evidence type="ECO:0000259" key="1">
    <source>
        <dbReference type="PROSITE" id="PS51340"/>
    </source>
</evidence>
<dbReference type="InterPro" id="IPR005302">
    <property type="entry name" value="MoCF_Sase_C"/>
</dbReference>
<protein>
    <submittedName>
        <fullName evidence="2">MOSC N-terminal beta barrel domain-containing protein</fullName>
    </submittedName>
</protein>
<evidence type="ECO:0000313" key="3">
    <source>
        <dbReference type="Proteomes" id="UP001333818"/>
    </source>
</evidence>
<dbReference type="SUPFAM" id="SSF141673">
    <property type="entry name" value="MOSC N-terminal domain-like"/>
    <property type="match status" value="1"/>
</dbReference>
<proteinExistence type="predicted"/>
<keyword evidence="3" id="KW-1185">Reference proteome</keyword>
<dbReference type="RefSeq" id="WP_330483546.1">
    <property type="nucleotide sequence ID" value="NZ_JAZBJZ010000033.1"/>
</dbReference>
<dbReference type="Proteomes" id="UP001333818">
    <property type="component" value="Unassembled WGS sequence"/>
</dbReference>
<organism evidence="2 3">
    <name type="scientific">Tumidithrix elongata BACA0141</name>
    <dbReference type="NCBI Taxonomy" id="2716417"/>
    <lineage>
        <taxon>Bacteria</taxon>
        <taxon>Bacillati</taxon>
        <taxon>Cyanobacteriota</taxon>
        <taxon>Cyanophyceae</taxon>
        <taxon>Pseudanabaenales</taxon>
        <taxon>Pseudanabaenaceae</taxon>
        <taxon>Tumidithrix</taxon>
        <taxon>Tumidithrix elongata</taxon>
    </lineage>
</organism>